<dbReference type="RefSeq" id="WP_112870061.1">
    <property type="nucleotide sequence ID" value="NZ_CP021781.1"/>
</dbReference>
<evidence type="ECO:0000313" key="5">
    <source>
        <dbReference type="Proteomes" id="UP000681131"/>
    </source>
</evidence>
<dbReference type="EMBL" id="CP021781">
    <property type="protein sequence ID" value="AXA33887.1"/>
    <property type="molecule type" value="Genomic_DNA"/>
</dbReference>
<dbReference type="Proteomes" id="UP000251120">
    <property type="component" value="Chromosome"/>
</dbReference>
<organism evidence="2 4">
    <name type="scientific">Francisella adeliensis</name>
    <dbReference type="NCBI Taxonomy" id="2007306"/>
    <lineage>
        <taxon>Bacteria</taxon>
        <taxon>Pseudomonadati</taxon>
        <taxon>Pseudomonadota</taxon>
        <taxon>Gammaproteobacteria</taxon>
        <taxon>Thiotrichales</taxon>
        <taxon>Francisellaceae</taxon>
        <taxon>Francisella</taxon>
    </lineage>
</organism>
<feature type="chain" id="PRO_5016319088" evidence="1">
    <location>
        <begin position="23"/>
        <end position="365"/>
    </location>
</feature>
<feature type="signal peptide" evidence="1">
    <location>
        <begin position="1"/>
        <end position="22"/>
    </location>
</feature>
<dbReference type="EMBL" id="CP043424">
    <property type="protein sequence ID" value="QIW12123.1"/>
    <property type="molecule type" value="Genomic_DNA"/>
</dbReference>
<keyword evidence="1" id="KW-0732">Signal</keyword>
<evidence type="ECO:0000313" key="4">
    <source>
        <dbReference type="Proteomes" id="UP000251120"/>
    </source>
</evidence>
<protein>
    <submittedName>
        <fullName evidence="2">Uncharacterized protein</fullName>
    </submittedName>
</protein>
<dbReference type="OrthoDB" id="9836251at2"/>
<reference evidence="2 4" key="1">
    <citation type="submission" date="2017-06" db="EMBL/GenBank/DDBJ databases">
        <title>Complete genome of Francisella adeliensis.</title>
        <authorList>
            <person name="Vallesi A."/>
            <person name="Sjodin A."/>
        </authorList>
    </citation>
    <scope>NUCLEOTIDE SEQUENCE [LARGE SCALE GENOMIC DNA]</scope>
    <source>
        <strain evidence="2 4">FDC440</strain>
    </source>
</reference>
<keyword evidence="5" id="KW-1185">Reference proteome</keyword>
<evidence type="ECO:0000313" key="2">
    <source>
        <dbReference type="EMBL" id="AXA33887.1"/>
    </source>
</evidence>
<dbReference type="AlphaFoldDB" id="A0A2Z4XYA9"/>
<dbReference type="Proteomes" id="UP000681131">
    <property type="component" value="Chromosome"/>
</dbReference>
<evidence type="ECO:0000256" key="1">
    <source>
        <dbReference type="SAM" id="SignalP"/>
    </source>
</evidence>
<name>A0A2Z4XYA9_9GAMM</name>
<sequence length="365" mass="40694">MTGLIKKSLIGSLLLSTAFAYAAKPKGQEQFIVNLDKENFLIVYNNGKKNDVEAVKVSIDDPENFEKVNLPKKITSLNGKLDQFVNIGHDNILVLATNDSESNFAYIYSVKDILDDDKKDDHTQLKLANGHNPTIAYSGENWQTQKQQYFTFAVSDKADPSNMEVHFYTADRIADEKGSDKYSNFNELVNVKLPKDIVGDNLAMTTFTKPIPTPGRNHDFQAGLVFNIDGTDTLSGYLIEPSYDQTKREMVLTADFHNNIGKGIHPAVAGLPLNTNMIMLSQDNKENQTAQLIDRDSFKTQVTNTSHTGDLASVATIYNENIGNNPYFIYETSRSSDGAVMLNTYDYNQDKSTIELGKSIEIDKS</sequence>
<accession>A0A2Z4XYA9</accession>
<reference evidence="3 5" key="2">
    <citation type="submission" date="2019-08" db="EMBL/GenBank/DDBJ databases">
        <title>Complete genome sequences of Francisella adeliensis (FSC1325 and FSC1326).</title>
        <authorList>
            <person name="Ohrman C."/>
            <person name="Uneklint I."/>
            <person name="Vallesi A."/>
            <person name="Karlsson L."/>
            <person name="Sjodin A."/>
        </authorList>
    </citation>
    <scope>NUCLEOTIDE SEQUENCE [LARGE SCALE GENOMIC DNA]</scope>
    <source>
        <strain evidence="3 5">FSC1325</strain>
    </source>
</reference>
<proteinExistence type="predicted"/>
<gene>
    <name evidence="2" type="ORF">CDH04_05390</name>
    <name evidence="3" type="ORF">FZC43_05395</name>
</gene>
<evidence type="ECO:0000313" key="3">
    <source>
        <dbReference type="EMBL" id="QIW12123.1"/>
    </source>
</evidence>
<dbReference type="KEGG" id="fad:CDH04_05390"/>